<name>A0A2P2IHB0_RHIMU</name>
<evidence type="ECO:0000313" key="1">
    <source>
        <dbReference type="EMBL" id="MBW80613.1"/>
    </source>
</evidence>
<reference evidence="1" key="1">
    <citation type="submission" date="2018-02" db="EMBL/GenBank/DDBJ databases">
        <title>Rhizophora mucronata_Transcriptome.</title>
        <authorList>
            <person name="Meera S.P."/>
            <person name="Sreeshan A."/>
            <person name="Augustine A."/>
        </authorList>
    </citation>
    <scope>NUCLEOTIDE SEQUENCE</scope>
    <source>
        <tissue evidence="1">Leaf</tissue>
    </source>
</reference>
<sequence length="22" mass="2629">MCKKDVMLDIMVSLMITRLQME</sequence>
<dbReference type="AlphaFoldDB" id="A0A2P2IHB0"/>
<proteinExistence type="predicted"/>
<dbReference type="EMBL" id="GGEC01000130">
    <property type="protein sequence ID" value="MBW80613.1"/>
    <property type="molecule type" value="Transcribed_RNA"/>
</dbReference>
<protein>
    <submittedName>
        <fullName evidence="1">Uncharacterized protein</fullName>
    </submittedName>
</protein>
<accession>A0A2P2IHB0</accession>
<organism evidence="1">
    <name type="scientific">Rhizophora mucronata</name>
    <name type="common">Asiatic mangrove</name>
    <dbReference type="NCBI Taxonomy" id="61149"/>
    <lineage>
        <taxon>Eukaryota</taxon>
        <taxon>Viridiplantae</taxon>
        <taxon>Streptophyta</taxon>
        <taxon>Embryophyta</taxon>
        <taxon>Tracheophyta</taxon>
        <taxon>Spermatophyta</taxon>
        <taxon>Magnoliopsida</taxon>
        <taxon>eudicotyledons</taxon>
        <taxon>Gunneridae</taxon>
        <taxon>Pentapetalae</taxon>
        <taxon>rosids</taxon>
        <taxon>fabids</taxon>
        <taxon>Malpighiales</taxon>
        <taxon>Rhizophoraceae</taxon>
        <taxon>Rhizophora</taxon>
    </lineage>
</organism>